<protein>
    <submittedName>
        <fullName evidence="1">Uncharacterized protein</fullName>
    </submittedName>
</protein>
<dbReference type="RefSeq" id="WP_305106842.1">
    <property type="nucleotide sequence ID" value="NZ_JAUTWS010000038.1"/>
</dbReference>
<dbReference type="Proteomes" id="UP001243009">
    <property type="component" value="Unassembled WGS sequence"/>
</dbReference>
<comment type="caution">
    <text evidence="1">The sequence shown here is derived from an EMBL/GenBank/DDBJ whole genome shotgun (WGS) entry which is preliminary data.</text>
</comment>
<evidence type="ECO:0000313" key="1">
    <source>
        <dbReference type="EMBL" id="MDO9711986.1"/>
    </source>
</evidence>
<organism evidence="1 2">
    <name type="scientific">Paracraurococcus lichenis</name>
    <dbReference type="NCBI Taxonomy" id="3064888"/>
    <lineage>
        <taxon>Bacteria</taxon>
        <taxon>Pseudomonadati</taxon>
        <taxon>Pseudomonadota</taxon>
        <taxon>Alphaproteobacteria</taxon>
        <taxon>Acetobacterales</taxon>
        <taxon>Roseomonadaceae</taxon>
        <taxon>Paracraurococcus</taxon>
    </lineage>
</organism>
<keyword evidence="2" id="KW-1185">Reference proteome</keyword>
<name>A0ABT9E721_9PROT</name>
<evidence type="ECO:0000313" key="2">
    <source>
        <dbReference type="Proteomes" id="UP001243009"/>
    </source>
</evidence>
<reference evidence="1 2" key="1">
    <citation type="submission" date="2023-08" db="EMBL/GenBank/DDBJ databases">
        <title>The draft genome sequence of Paracraurococcus sp. LOR1-02.</title>
        <authorList>
            <person name="Kingkaew E."/>
            <person name="Tanasupawat S."/>
        </authorList>
    </citation>
    <scope>NUCLEOTIDE SEQUENCE [LARGE SCALE GENOMIC DNA]</scope>
    <source>
        <strain evidence="1 2">LOR1-02</strain>
    </source>
</reference>
<dbReference type="EMBL" id="JAUTWS010000038">
    <property type="protein sequence ID" value="MDO9711986.1"/>
    <property type="molecule type" value="Genomic_DNA"/>
</dbReference>
<proteinExistence type="predicted"/>
<sequence>MQVKDLRQGEGITFDCGCRTLMFSRRELINAFGADTPLEHIGLRYRCSRCDMPAQRAWASWVAVEGEHVREQTVFPW</sequence>
<gene>
    <name evidence="1" type="ORF">Q7A36_26825</name>
</gene>
<accession>A0ABT9E721</accession>